<feature type="transmembrane region" description="Helical" evidence="6">
    <location>
        <begin position="56"/>
        <end position="79"/>
    </location>
</feature>
<keyword evidence="5 6" id="KW-0472">Membrane</keyword>
<dbReference type="PANTHER" id="PTHR12677">
    <property type="entry name" value="GOLGI APPARATUS MEMBRANE PROTEIN TVP38-RELATED"/>
    <property type="match status" value="1"/>
</dbReference>
<feature type="transmembrane region" description="Helical" evidence="6">
    <location>
        <begin position="85"/>
        <end position="106"/>
    </location>
</feature>
<feature type="domain" description="VTT" evidence="7">
    <location>
        <begin position="70"/>
        <end position="186"/>
    </location>
</feature>
<organism evidence="8 9">
    <name type="scientific">Thalassotalea litorea</name>
    <dbReference type="NCBI Taxonomy" id="2020715"/>
    <lineage>
        <taxon>Bacteria</taxon>
        <taxon>Pseudomonadati</taxon>
        <taxon>Pseudomonadota</taxon>
        <taxon>Gammaproteobacteria</taxon>
        <taxon>Alteromonadales</taxon>
        <taxon>Colwelliaceae</taxon>
        <taxon>Thalassotalea</taxon>
    </lineage>
</organism>
<dbReference type="GO" id="GO:0005886">
    <property type="term" value="C:plasma membrane"/>
    <property type="evidence" value="ECO:0007669"/>
    <property type="project" value="UniProtKB-SubCell"/>
</dbReference>
<evidence type="ECO:0000256" key="1">
    <source>
        <dbReference type="ARBA" id="ARBA00004651"/>
    </source>
</evidence>
<dbReference type="InterPro" id="IPR015414">
    <property type="entry name" value="TMEM64"/>
</dbReference>
<evidence type="ECO:0000256" key="3">
    <source>
        <dbReference type="ARBA" id="ARBA00022692"/>
    </source>
</evidence>
<evidence type="ECO:0000256" key="4">
    <source>
        <dbReference type="ARBA" id="ARBA00022989"/>
    </source>
</evidence>
<evidence type="ECO:0000256" key="2">
    <source>
        <dbReference type="ARBA" id="ARBA00022475"/>
    </source>
</evidence>
<comment type="similarity">
    <text evidence="6">Belongs to the TVP38/TMEM64 family.</text>
</comment>
<feature type="transmembrane region" description="Helical" evidence="6">
    <location>
        <begin position="164"/>
        <end position="184"/>
    </location>
</feature>
<comment type="subcellular location">
    <subcellularLocation>
        <location evidence="1 6">Cell membrane</location>
        <topology evidence="1 6">Multi-pass membrane protein</topology>
    </subcellularLocation>
</comment>
<feature type="transmembrane region" description="Helical" evidence="6">
    <location>
        <begin position="196"/>
        <end position="214"/>
    </location>
</feature>
<proteinExistence type="inferred from homology"/>
<reference evidence="8 9" key="1">
    <citation type="submission" date="2019-05" db="EMBL/GenBank/DDBJ databases">
        <title>Genome sequences of Thalassotalea litorea 1K03283.</title>
        <authorList>
            <person name="Zhang D."/>
        </authorList>
    </citation>
    <scope>NUCLEOTIDE SEQUENCE [LARGE SCALE GENOMIC DNA]</scope>
    <source>
        <strain evidence="8 9">MCCC 1K03283</strain>
    </source>
</reference>
<gene>
    <name evidence="8" type="ORF">FE810_08900</name>
</gene>
<dbReference type="OrthoDB" id="7348996at2"/>
<protein>
    <recommendedName>
        <fullName evidence="6">TVP38/TMEM64 family membrane protein</fullName>
    </recommendedName>
</protein>
<dbReference type="AlphaFoldDB" id="A0A5R9IIL8"/>
<dbReference type="RefSeq" id="WP_138319695.1">
    <property type="nucleotide sequence ID" value="NZ_VCBC01000007.1"/>
</dbReference>
<dbReference type="EMBL" id="VCBC01000007">
    <property type="protein sequence ID" value="TLU65394.1"/>
    <property type="molecule type" value="Genomic_DNA"/>
</dbReference>
<dbReference type="InterPro" id="IPR032816">
    <property type="entry name" value="VTT_dom"/>
</dbReference>
<keyword evidence="9" id="KW-1185">Reference proteome</keyword>
<evidence type="ECO:0000313" key="9">
    <source>
        <dbReference type="Proteomes" id="UP000307790"/>
    </source>
</evidence>
<evidence type="ECO:0000313" key="8">
    <source>
        <dbReference type="EMBL" id="TLU65394.1"/>
    </source>
</evidence>
<sequence>MSHNVPASVKKHLLKTVLSFIVFLSVALLLQKYIFADWFTESFWRELAPSSLSMQFAFIAMAALSTMLGFPRQVIAFVAGYSLGFWYGTLLATASTLLGCMLCYSFATKLSKHFQLANKYRLIQRLSAFLASDVFYKTLIIRLFPVGSNLLTNLAAGISQVNKLAFFSASCLGYLPQMIIFSLSGSGINLQSKWQLLLSGVLLCISLLLSIWLYRKEQNQLHVNPFIQQK</sequence>
<keyword evidence="3 6" id="KW-0812">Transmembrane</keyword>
<name>A0A5R9IIL8_9GAMM</name>
<dbReference type="PANTHER" id="PTHR12677:SF59">
    <property type="entry name" value="GOLGI APPARATUS MEMBRANE PROTEIN TVP38-RELATED"/>
    <property type="match status" value="1"/>
</dbReference>
<dbReference type="Proteomes" id="UP000307790">
    <property type="component" value="Unassembled WGS sequence"/>
</dbReference>
<feature type="transmembrane region" description="Helical" evidence="6">
    <location>
        <begin position="12"/>
        <end position="35"/>
    </location>
</feature>
<evidence type="ECO:0000259" key="7">
    <source>
        <dbReference type="Pfam" id="PF09335"/>
    </source>
</evidence>
<keyword evidence="2 6" id="KW-1003">Cell membrane</keyword>
<comment type="caution">
    <text evidence="8">The sequence shown here is derived from an EMBL/GenBank/DDBJ whole genome shotgun (WGS) entry which is preliminary data.</text>
</comment>
<keyword evidence="4 6" id="KW-1133">Transmembrane helix</keyword>
<evidence type="ECO:0000256" key="5">
    <source>
        <dbReference type="ARBA" id="ARBA00023136"/>
    </source>
</evidence>
<dbReference type="Pfam" id="PF09335">
    <property type="entry name" value="VTT_dom"/>
    <property type="match status" value="1"/>
</dbReference>
<accession>A0A5R9IIL8</accession>
<evidence type="ECO:0000256" key="6">
    <source>
        <dbReference type="RuleBase" id="RU366058"/>
    </source>
</evidence>